<reference evidence="1" key="1">
    <citation type="submission" date="2018-05" db="EMBL/GenBank/DDBJ databases">
        <authorList>
            <person name="Lanie J.A."/>
            <person name="Ng W.-L."/>
            <person name="Kazmierczak K.M."/>
            <person name="Andrzejewski T.M."/>
            <person name="Davidsen T.M."/>
            <person name="Wayne K.J."/>
            <person name="Tettelin H."/>
            <person name="Glass J.I."/>
            <person name="Rusch D."/>
            <person name="Podicherti R."/>
            <person name="Tsui H.-C.T."/>
            <person name="Winkler M.E."/>
        </authorList>
    </citation>
    <scope>NUCLEOTIDE SEQUENCE</scope>
    <source>
        <strain evidence="1">KNB</strain>
    </source>
</reference>
<proteinExistence type="predicted"/>
<protein>
    <submittedName>
        <fullName evidence="1">Uncharacterized protein</fullName>
    </submittedName>
</protein>
<accession>A0A2X0RCT6</accession>
<name>A0A2X0RCT6_9PROT</name>
<organism evidence="1">
    <name type="scientific">Candidatus Nitrotoga fabula</name>
    <dbReference type="NCBI Taxonomy" id="2182327"/>
    <lineage>
        <taxon>Bacteria</taxon>
        <taxon>Pseudomonadati</taxon>
        <taxon>Pseudomonadota</taxon>
        <taxon>Betaproteobacteria</taxon>
        <taxon>Nitrosomonadales</taxon>
        <taxon>Gallionellaceae</taxon>
        <taxon>Candidatus Nitrotoga</taxon>
    </lineage>
</organism>
<dbReference type="AlphaFoldDB" id="A0A2X0RCT6"/>
<dbReference type="EMBL" id="LS423452">
    <property type="protein sequence ID" value="SPS05454.1"/>
    <property type="molecule type" value="Genomic_DNA"/>
</dbReference>
<gene>
    <name evidence="1" type="ORF">NITFAB_1044</name>
</gene>
<evidence type="ECO:0000313" key="1">
    <source>
        <dbReference type="EMBL" id="SPS05454.1"/>
    </source>
</evidence>
<sequence length="60" mass="6516">MTCTLDATDEDWEYLRGFGRENSEVVCYLSPAVGAKNESVAKQVGYFGSLFYRAGAGVSV</sequence>